<evidence type="ECO:0000313" key="10">
    <source>
        <dbReference type="EnsemblMetazoa" id="GPPI030614-PA"/>
    </source>
</evidence>
<evidence type="ECO:0000313" key="11">
    <source>
        <dbReference type="Proteomes" id="UP000092460"/>
    </source>
</evidence>
<evidence type="ECO:0000256" key="6">
    <source>
        <dbReference type="ARBA" id="ARBA00022815"/>
    </source>
</evidence>
<comment type="similarity">
    <text evidence="2">Belongs to the AKH/HRTH/RPCH family.</text>
</comment>
<protein>
    <submittedName>
        <fullName evidence="10">Uncharacterized protein</fullName>
    </submittedName>
</protein>
<evidence type="ECO:0000256" key="2">
    <source>
        <dbReference type="ARBA" id="ARBA00006145"/>
    </source>
</evidence>
<keyword evidence="5 9" id="KW-0732">Signal</keyword>
<evidence type="ECO:0000256" key="3">
    <source>
        <dbReference type="ARBA" id="ARBA00022525"/>
    </source>
</evidence>
<evidence type="ECO:0000256" key="5">
    <source>
        <dbReference type="ARBA" id="ARBA00022729"/>
    </source>
</evidence>
<reference evidence="11" key="1">
    <citation type="submission" date="2015-01" db="EMBL/GenBank/DDBJ databases">
        <authorList>
            <person name="Aksoy S."/>
            <person name="Warren W."/>
            <person name="Wilson R.K."/>
        </authorList>
    </citation>
    <scope>NUCLEOTIDE SEQUENCE [LARGE SCALE GENOMIC DNA]</scope>
    <source>
        <strain evidence="11">IAEA</strain>
    </source>
</reference>
<dbReference type="VEuPathDB" id="VectorBase:GPPI030614"/>
<evidence type="ECO:0000256" key="4">
    <source>
        <dbReference type="ARBA" id="ARBA00022702"/>
    </source>
</evidence>
<evidence type="ECO:0000256" key="9">
    <source>
        <dbReference type="SAM" id="SignalP"/>
    </source>
</evidence>
<evidence type="ECO:0000256" key="8">
    <source>
        <dbReference type="ARBA" id="ARBA00023320"/>
    </source>
</evidence>
<keyword evidence="6" id="KW-0027">Amidation</keyword>
<dbReference type="InterPro" id="IPR002047">
    <property type="entry name" value="Adipokinetic_hormone_CS"/>
</dbReference>
<dbReference type="GO" id="GO:0005179">
    <property type="term" value="F:hormone activity"/>
    <property type="evidence" value="ECO:0007669"/>
    <property type="project" value="UniProtKB-KW"/>
</dbReference>
<feature type="signal peptide" evidence="9">
    <location>
        <begin position="1"/>
        <end position="22"/>
    </location>
</feature>
<sequence>MNTIRVFVQFAFFVLILVCVECQLTFSPDWGKRSIAFTSGSGKDYFESQTGNCKSSNEMLVQIFRFMENKAQSYLNCKNKE</sequence>
<dbReference type="GO" id="GO:0007218">
    <property type="term" value="P:neuropeptide signaling pathway"/>
    <property type="evidence" value="ECO:0007669"/>
    <property type="project" value="UniProtKB-KW"/>
</dbReference>
<dbReference type="AlphaFoldDB" id="A0A1B0BHU9"/>
<keyword evidence="11" id="KW-1185">Reference proteome</keyword>
<keyword evidence="7" id="KW-0873">Pyrrolidone carboxylic acid</keyword>
<feature type="chain" id="PRO_5008404879" evidence="9">
    <location>
        <begin position="23"/>
        <end position="81"/>
    </location>
</feature>
<dbReference type="STRING" id="67801.A0A1B0BHU9"/>
<keyword evidence="8" id="KW-0527">Neuropeptide</keyword>
<evidence type="ECO:0000256" key="1">
    <source>
        <dbReference type="ARBA" id="ARBA00004613"/>
    </source>
</evidence>
<keyword evidence="4" id="KW-0372">Hormone</keyword>
<comment type="subcellular location">
    <subcellularLocation>
        <location evidence="1">Secreted</location>
    </subcellularLocation>
</comment>
<dbReference type="Proteomes" id="UP000092460">
    <property type="component" value="Unassembled WGS sequence"/>
</dbReference>
<dbReference type="PROSITE" id="PS00256">
    <property type="entry name" value="AKH"/>
    <property type="match status" value="1"/>
</dbReference>
<keyword evidence="3" id="KW-0964">Secreted</keyword>
<dbReference type="EnsemblMetazoa" id="GPPI030614-RA">
    <property type="protein sequence ID" value="GPPI030614-PA"/>
    <property type="gene ID" value="GPPI030614"/>
</dbReference>
<dbReference type="Pfam" id="PF06377">
    <property type="entry name" value="Adipokin_hormo"/>
    <property type="match status" value="1"/>
</dbReference>
<dbReference type="EMBL" id="JXJN01014603">
    <property type="status" value="NOT_ANNOTATED_CDS"/>
    <property type="molecule type" value="Genomic_DNA"/>
</dbReference>
<reference evidence="10" key="2">
    <citation type="submission" date="2020-05" db="UniProtKB">
        <authorList>
            <consortium name="EnsemblMetazoa"/>
        </authorList>
    </citation>
    <scope>IDENTIFICATION</scope>
    <source>
        <strain evidence="10">IAEA</strain>
    </source>
</reference>
<dbReference type="InterPro" id="IPR010475">
    <property type="entry name" value="AKH/RPCH_hormone"/>
</dbReference>
<accession>A0A1B0BHU9</accession>
<evidence type="ECO:0000256" key="7">
    <source>
        <dbReference type="ARBA" id="ARBA00023283"/>
    </source>
</evidence>
<dbReference type="GO" id="GO:0005576">
    <property type="term" value="C:extracellular region"/>
    <property type="evidence" value="ECO:0007669"/>
    <property type="project" value="UniProtKB-SubCell"/>
</dbReference>
<name>A0A1B0BHU9_9MUSC</name>
<organism evidence="10 11">
    <name type="scientific">Glossina palpalis gambiensis</name>
    <dbReference type="NCBI Taxonomy" id="67801"/>
    <lineage>
        <taxon>Eukaryota</taxon>
        <taxon>Metazoa</taxon>
        <taxon>Ecdysozoa</taxon>
        <taxon>Arthropoda</taxon>
        <taxon>Hexapoda</taxon>
        <taxon>Insecta</taxon>
        <taxon>Pterygota</taxon>
        <taxon>Neoptera</taxon>
        <taxon>Endopterygota</taxon>
        <taxon>Diptera</taxon>
        <taxon>Brachycera</taxon>
        <taxon>Muscomorpha</taxon>
        <taxon>Hippoboscoidea</taxon>
        <taxon>Glossinidae</taxon>
        <taxon>Glossina</taxon>
    </lineage>
</organism>
<proteinExistence type="inferred from homology"/>